<dbReference type="EMBL" id="AGAY01000022">
    <property type="protein sequence ID" value="EGY53186.1"/>
    <property type="molecule type" value="Genomic_DNA"/>
</dbReference>
<dbReference type="HOGENOM" id="CLU_078728_1_0_4"/>
<dbReference type="AlphaFoldDB" id="G4CGD8"/>
<reference evidence="1 2" key="1">
    <citation type="submission" date="2011-05" db="EMBL/GenBank/DDBJ databases">
        <authorList>
            <person name="Muzny D."/>
            <person name="Qin X."/>
            <person name="Deng J."/>
            <person name="Jiang H."/>
            <person name="Liu Y."/>
            <person name="Qu J."/>
            <person name="Song X.-Z."/>
            <person name="Zhang L."/>
            <person name="Thornton R."/>
            <person name="Coyle M."/>
            <person name="Francisco L."/>
            <person name="Jackson L."/>
            <person name="Javaid M."/>
            <person name="Korchina V."/>
            <person name="Kovar C."/>
            <person name="Mata R."/>
            <person name="Mathew T."/>
            <person name="Ngo R."/>
            <person name="Nguyen L."/>
            <person name="Nguyen N."/>
            <person name="Okwuonu G."/>
            <person name="Ongeri F."/>
            <person name="Pham C."/>
            <person name="Simmons D."/>
            <person name="Wilczek-Boney K."/>
            <person name="Hale W."/>
            <person name="Jakkamsetti A."/>
            <person name="Pham P."/>
            <person name="Ruth R."/>
            <person name="San Lucas F."/>
            <person name="Warren J."/>
            <person name="Zhang J."/>
            <person name="Zhao Z."/>
            <person name="Zhou C."/>
            <person name="Zhu D."/>
            <person name="Lee S."/>
            <person name="Bess C."/>
            <person name="Blankenburg K."/>
            <person name="Forbes L."/>
            <person name="Fu Q."/>
            <person name="Gubbala S."/>
            <person name="Hirani K."/>
            <person name="Jayaseelan J.C."/>
            <person name="Lara F."/>
            <person name="Munidasa M."/>
            <person name="Palculict T."/>
            <person name="Patil S."/>
            <person name="Pu L.-L."/>
            <person name="Saada N."/>
            <person name="Tang L."/>
            <person name="Weissenberger G."/>
            <person name="Zhu Y."/>
            <person name="Hemphill L."/>
            <person name="Shang Y."/>
            <person name="Youmans B."/>
            <person name="Ayvaz T."/>
            <person name="Ross M."/>
            <person name="Santibanez J."/>
            <person name="Aqrawi P."/>
            <person name="Gross S."/>
            <person name="Joshi V."/>
            <person name="Fowler G."/>
            <person name="Nazareth L."/>
            <person name="Reid J."/>
            <person name="Worley K."/>
            <person name="Petrosino J."/>
            <person name="Highlander S."/>
            <person name="Gibbs R."/>
        </authorList>
    </citation>
    <scope>NUCLEOTIDE SEQUENCE [LARGE SCALE GENOMIC DNA]</scope>
    <source>
        <strain evidence="1 2">871</strain>
    </source>
</reference>
<dbReference type="Gene3D" id="2.60.120.620">
    <property type="entry name" value="q2cbj1_9rhob like domain"/>
    <property type="match status" value="1"/>
</dbReference>
<dbReference type="STRING" id="1032488.HMPREF9371_0677"/>
<organism evidence="1 2">
    <name type="scientific">Neisseria shayeganii 871</name>
    <dbReference type="NCBI Taxonomy" id="1032488"/>
    <lineage>
        <taxon>Bacteria</taxon>
        <taxon>Pseudomonadati</taxon>
        <taxon>Pseudomonadota</taxon>
        <taxon>Betaproteobacteria</taxon>
        <taxon>Neisseriales</taxon>
        <taxon>Neisseriaceae</taxon>
        <taxon>Neisseria</taxon>
    </lineage>
</organism>
<sequence>MPRQNLPHNGIERENMNHPFEYTTGCLSAPETADLQPSFHTLTPSAYKDGAYRLRRYSKFRYRQSDGCIELQANSQFVQGDELNRFQGNVARTYDDLTADTIASAGFAAMFRRFAETAGLPEPAEIEVHQMRIIAKSAGQAAESTPEGIHQDGFDRIGVFTVARHNAEGGELYLWRNPDDAAPLAACLPQAGDFCVLNDSLLWHSASPVNTRSDAEAGYWDLFVLTANRS</sequence>
<keyword evidence="2" id="KW-1185">Reference proteome</keyword>
<dbReference type="GO" id="GO:0051213">
    <property type="term" value="F:dioxygenase activity"/>
    <property type="evidence" value="ECO:0007669"/>
    <property type="project" value="InterPro"/>
</dbReference>
<evidence type="ECO:0000313" key="1">
    <source>
        <dbReference type="EMBL" id="EGY53186.1"/>
    </source>
</evidence>
<name>G4CGD8_9NEIS</name>
<dbReference type="Pfam" id="PF10014">
    <property type="entry name" value="2OG-Fe_Oxy_2"/>
    <property type="match status" value="1"/>
</dbReference>
<evidence type="ECO:0000313" key="2">
    <source>
        <dbReference type="Proteomes" id="UP000003019"/>
    </source>
</evidence>
<dbReference type="OrthoDB" id="6681382at2"/>
<dbReference type="PATRIC" id="fig|1032488.3.peg.616"/>
<protein>
    <submittedName>
        <fullName evidence="1">Agglutination protein</fullName>
    </submittedName>
</protein>
<dbReference type="InterPro" id="IPR018724">
    <property type="entry name" value="2OG-Fe_dioxygenase"/>
</dbReference>
<gene>
    <name evidence="1" type="ORF">HMPREF9371_0677</name>
</gene>
<accession>G4CGD8</accession>
<proteinExistence type="predicted"/>
<comment type="caution">
    <text evidence="1">The sequence shown here is derived from an EMBL/GenBank/DDBJ whole genome shotgun (WGS) entry which is preliminary data.</text>
</comment>
<dbReference type="Proteomes" id="UP000003019">
    <property type="component" value="Unassembled WGS sequence"/>
</dbReference>